<accession>A0ABT9NWR5</accession>
<keyword evidence="4" id="KW-1185">Reference proteome</keyword>
<dbReference type="Pfam" id="PF13602">
    <property type="entry name" value="ADH_zinc_N_2"/>
    <property type="match status" value="1"/>
</dbReference>
<feature type="domain" description="Enoyl reductase (ER)" evidence="2">
    <location>
        <begin position="10"/>
        <end position="325"/>
    </location>
</feature>
<comment type="caution">
    <text evidence="3">The sequence shown here is derived from an EMBL/GenBank/DDBJ whole genome shotgun (WGS) entry which is preliminary data.</text>
</comment>
<dbReference type="InterPro" id="IPR013154">
    <property type="entry name" value="ADH-like_N"/>
</dbReference>
<dbReference type="InterPro" id="IPR051603">
    <property type="entry name" value="Zinc-ADH_QOR/CCCR"/>
</dbReference>
<dbReference type="EMBL" id="JAUSQZ010000001">
    <property type="protein sequence ID" value="MDP9824871.1"/>
    <property type="molecule type" value="Genomic_DNA"/>
</dbReference>
<dbReference type="SUPFAM" id="SSF50129">
    <property type="entry name" value="GroES-like"/>
    <property type="match status" value="1"/>
</dbReference>
<gene>
    <name evidence="3" type="ORF">J2S57_000620</name>
</gene>
<keyword evidence="1" id="KW-0521">NADP</keyword>
<dbReference type="Pfam" id="PF08240">
    <property type="entry name" value="ADH_N"/>
    <property type="match status" value="1"/>
</dbReference>
<dbReference type="PANTHER" id="PTHR44154:SF1">
    <property type="entry name" value="QUINONE OXIDOREDUCTASE"/>
    <property type="match status" value="1"/>
</dbReference>
<proteinExistence type="predicted"/>
<name>A0ABT9NWR5_9ACTN</name>
<dbReference type="Gene3D" id="3.90.180.10">
    <property type="entry name" value="Medium-chain alcohol dehydrogenases, catalytic domain"/>
    <property type="match status" value="1"/>
</dbReference>
<organism evidence="3 4">
    <name type="scientific">Kineosporia succinea</name>
    <dbReference type="NCBI Taxonomy" id="84632"/>
    <lineage>
        <taxon>Bacteria</taxon>
        <taxon>Bacillati</taxon>
        <taxon>Actinomycetota</taxon>
        <taxon>Actinomycetes</taxon>
        <taxon>Kineosporiales</taxon>
        <taxon>Kineosporiaceae</taxon>
        <taxon>Kineosporia</taxon>
    </lineage>
</organism>
<evidence type="ECO:0000256" key="1">
    <source>
        <dbReference type="ARBA" id="ARBA00022857"/>
    </source>
</evidence>
<dbReference type="Proteomes" id="UP001235712">
    <property type="component" value="Unassembled WGS sequence"/>
</dbReference>
<dbReference type="CDD" id="cd05289">
    <property type="entry name" value="MDR_like_2"/>
    <property type="match status" value="1"/>
</dbReference>
<dbReference type="InterPro" id="IPR036291">
    <property type="entry name" value="NAD(P)-bd_dom_sf"/>
</dbReference>
<evidence type="ECO:0000313" key="3">
    <source>
        <dbReference type="EMBL" id="MDP9824871.1"/>
    </source>
</evidence>
<dbReference type="PANTHER" id="PTHR44154">
    <property type="entry name" value="QUINONE OXIDOREDUCTASE"/>
    <property type="match status" value="1"/>
</dbReference>
<protein>
    <submittedName>
        <fullName evidence="3">NADPH:quinone reductase-like Zn-dependent oxidoreductase</fullName>
    </submittedName>
</protein>
<dbReference type="SMART" id="SM00829">
    <property type="entry name" value="PKS_ER"/>
    <property type="match status" value="1"/>
</dbReference>
<dbReference type="Gene3D" id="3.40.50.720">
    <property type="entry name" value="NAD(P)-binding Rossmann-like Domain"/>
    <property type="match status" value="1"/>
</dbReference>
<reference evidence="3 4" key="1">
    <citation type="submission" date="2023-07" db="EMBL/GenBank/DDBJ databases">
        <title>Sequencing the genomes of 1000 actinobacteria strains.</title>
        <authorList>
            <person name="Klenk H.-P."/>
        </authorList>
    </citation>
    <scope>NUCLEOTIDE SEQUENCE [LARGE SCALE GENOMIC DNA]</scope>
    <source>
        <strain evidence="3 4">DSM 44388</strain>
    </source>
</reference>
<sequence length="327" mass="33156">MRALQFSEYGPSSVLHVADVPEPHAGPGQVRIAVRASGLTPADTYFRSGRFRDWMPLSLPHTLGVDAAGVVDEVGDGVTGTRVGDEVFGLVDLASHGGANAQYAVLALWAARPSALSWEESGGLAGNAETAQRVLDQLGVTAGETLLIEGAAGGVGSVATQFAVARGVTVIGTASPGNHDFLRELGALPVAYGAGLGERVRRTVDDVVGARGSAGSGSGPRGGLVDAVLDTAGKGSLRDLVEIAGGPERVVTIADLEGSAELGVKLSRSAGPGADPQAAHGLTTAHDLAQQGRLKRLVAGVFPLDEAARAHDLSETGHARGKIVLVP</sequence>
<dbReference type="InterPro" id="IPR020843">
    <property type="entry name" value="ER"/>
</dbReference>
<evidence type="ECO:0000313" key="4">
    <source>
        <dbReference type="Proteomes" id="UP001235712"/>
    </source>
</evidence>
<evidence type="ECO:0000259" key="2">
    <source>
        <dbReference type="SMART" id="SM00829"/>
    </source>
</evidence>
<dbReference type="InterPro" id="IPR011032">
    <property type="entry name" value="GroES-like_sf"/>
</dbReference>
<dbReference type="RefSeq" id="WP_307238067.1">
    <property type="nucleotide sequence ID" value="NZ_JAUSQZ010000001.1"/>
</dbReference>
<dbReference type="SUPFAM" id="SSF51735">
    <property type="entry name" value="NAD(P)-binding Rossmann-fold domains"/>
    <property type="match status" value="1"/>
</dbReference>